<dbReference type="InterPro" id="IPR032675">
    <property type="entry name" value="LRR_dom_sf"/>
</dbReference>
<dbReference type="InterPro" id="IPR001810">
    <property type="entry name" value="F-box_dom"/>
</dbReference>
<dbReference type="PROSITE" id="PS50181">
    <property type="entry name" value="FBOX"/>
    <property type="match status" value="1"/>
</dbReference>
<name>A0A165LSX8_EXIGL</name>
<dbReference type="SUPFAM" id="SSF81383">
    <property type="entry name" value="F-box domain"/>
    <property type="match status" value="1"/>
</dbReference>
<dbReference type="EMBL" id="KV425920">
    <property type="protein sequence ID" value="KZV98281.1"/>
    <property type="molecule type" value="Genomic_DNA"/>
</dbReference>
<dbReference type="PANTHER" id="PTHR38926">
    <property type="entry name" value="F-BOX DOMAIN CONTAINING PROTEIN, EXPRESSED"/>
    <property type="match status" value="1"/>
</dbReference>
<dbReference type="OrthoDB" id="3264373at2759"/>
<reference evidence="2 3" key="1">
    <citation type="journal article" date="2016" name="Mol. Biol. Evol.">
        <title>Comparative Genomics of Early-Diverging Mushroom-Forming Fungi Provides Insights into the Origins of Lignocellulose Decay Capabilities.</title>
        <authorList>
            <person name="Nagy L.G."/>
            <person name="Riley R."/>
            <person name="Tritt A."/>
            <person name="Adam C."/>
            <person name="Daum C."/>
            <person name="Floudas D."/>
            <person name="Sun H."/>
            <person name="Yadav J.S."/>
            <person name="Pangilinan J."/>
            <person name="Larsson K.H."/>
            <person name="Matsuura K."/>
            <person name="Barry K."/>
            <person name="Labutti K."/>
            <person name="Kuo R."/>
            <person name="Ohm R.A."/>
            <person name="Bhattacharya S.S."/>
            <person name="Shirouzu T."/>
            <person name="Yoshinaga Y."/>
            <person name="Martin F.M."/>
            <person name="Grigoriev I.V."/>
            <person name="Hibbett D.S."/>
        </authorList>
    </citation>
    <scope>NUCLEOTIDE SEQUENCE [LARGE SCALE GENOMIC DNA]</scope>
    <source>
        <strain evidence="2 3">HHB12029</strain>
    </source>
</reference>
<dbReference type="InterPro" id="IPR036047">
    <property type="entry name" value="F-box-like_dom_sf"/>
</dbReference>
<dbReference type="CDD" id="cd09917">
    <property type="entry name" value="F-box_SF"/>
    <property type="match status" value="1"/>
</dbReference>
<dbReference type="Proteomes" id="UP000077266">
    <property type="component" value="Unassembled WGS sequence"/>
</dbReference>
<dbReference type="PANTHER" id="PTHR38926:SF72">
    <property type="entry name" value="IM:7136021-RELATED"/>
    <property type="match status" value="1"/>
</dbReference>
<gene>
    <name evidence="2" type="ORF">EXIGLDRAFT_832224</name>
</gene>
<protein>
    <recommendedName>
        <fullName evidence="1">F-box domain-containing protein</fullName>
    </recommendedName>
</protein>
<dbReference type="InParanoid" id="A0A165LSX8"/>
<dbReference type="Gene3D" id="3.80.10.10">
    <property type="entry name" value="Ribonuclease Inhibitor"/>
    <property type="match status" value="1"/>
</dbReference>
<evidence type="ECO:0000313" key="2">
    <source>
        <dbReference type="EMBL" id="KZV98281.1"/>
    </source>
</evidence>
<dbReference type="Gene3D" id="1.20.1280.50">
    <property type="match status" value="1"/>
</dbReference>
<evidence type="ECO:0000313" key="3">
    <source>
        <dbReference type="Proteomes" id="UP000077266"/>
    </source>
</evidence>
<dbReference type="Pfam" id="PF12937">
    <property type="entry name" value="F-box-like"/>
    <property type="match status" value="1"/>
</dbReference>
<organism evidence="2 3">
    <name type="scientific">Exidia glandulosa HHB12029</name>
    <dbReference type="NCBI Taxonomy" id="1314781"/>
    <lineage>
        <taxon>Eukaryota</taxon>
        <taxon>Fungi</taxon>
        <taxon>Dikarya</taxon>
        <taxon>Basidiomycota</taxon>
        <taxon>Agaricomycotina</taxon>
        <taxon>Agaricomycetes</taxon>
        <taxon>Auriculariales</taxon>
        <taxon>Exidiaceae</taxon>
        <taxon>Exidia</taxon>
    </lineage>
</organism>
<feature type="domain" description="F-box" evidence="1">
    <location>
        <begin position="56"/>
        <end position="103"/>
    </location>
</feature>
<proteinExistence type="predicted"/>
<evidence type="ECO:0000259" key="1">
    <source>
        <dbReference type="PROSITE" id="PS50181"/>
    </source>
</evidence>
<sequence length="486" mass="54701">MTDRGREYDTSSLEELSFRLALRAFDNTDAPSGVAHALHCTAQRGIAKAARLHNNRQAVGRVPPELLSMIFALLPVKDRIFVLRVCQYWRKVCVDDCMLWVNVEISLPESFVEWQLQLTGSAPLCITTSSYIRGNRRNISLIKQHLDHTDTLEICACGDIVSSLLCLSAPRLRQLRISDELHGILHPDVFTGCVTWPMLRELSIEGIGLPYNVNHSELLALCPSLESLEYDFSEDARNPSFASLITTYVPHLRVVDFTGRTRQLFAILPALRAVQEVHITAVESYSDDDTLLLLPSLLERDVQGSPVKAFITEDEIHFEFETGLRSLHNPSMEDESWILQETTVLRSLTSLVLSTSNFPDGPLPVASALRVLVILHGPLILRRWADHGLAWPTPSLQKICVGVDWRGRDDSIPSVLSILDRRMLGTVLRDVFTFSARRRLQTLRVCNQRLSDAEGEPELVLEDLVENIDVVRDLDWDPWAASLAQS</sequence>
<dbReference type="AlphaFoldDB" id="A0A165LSX8"/>
<keyword evidence="3" id="KW-1185">Reference proteome</keyword>
<accession>A0A165LSX8</accession>